<dbReference type="EMBL" id="AP018227">
    <property type="protein sequence ID" value="BAY81993.1"/>
    <property type="molecule type" value="Genomic_DNA"/>
</dbReference>
<dbReference type="Pfam" id="PF09414">
    <property type="entry name" value="RNA_ligase"/>
    <property type="match status" value="1"/>
</dbReference>
<sequence length="364" mass="42347">MENTDSDIQKWEYISYEKIPENLNQWNLTESDYRSFKKTDWVVTEKIHGANFGIVTDGFRVKFAKRKEFLDSEEDFFGYQILRAELVLKVKEIFNILQLQKHNLEKICIYGELFGGEYPHPEVNPVSGVQAIQTGVYYSPNIEYCAFDIAVTENGNDDSKNYLDYSFALHLFEKVGMMAAKPLFIGKYEEAAAYNIEFESTIPEILNLPQLEQTNKAEGIVIKPDKSFYIETRKGRIRPIIKHKITEFAEEKRYHQAQKWNYQNTLVKNQSSKQILSLEEELCQEMLNLVTLTRLNNVISKFGRVTNQDTDKIQQLVDLLGQDVIESFNDEYESIFNALSVENQNDIMLELNKASQTLVNDYLK</sequence>
<protein>
    <recommendedName>
        <fullName evidence="5">RNA ligase domain-containing protein</fullName>
    </recommendedName>
</protein>
<dbReference type="OrthoDB" id="1060685at2"/>
<feature type="domain" description="RNA ligase" evidence="1">
    <location>
        <begin position="40"/>
        <end position="242"/>
    </location>
</feature>
<dbReference type="Pfam" id="PF18043">
    <property type="entry name" value="T4_Rnl2_C"/>
    <property type="match status" value="1"/>
</dbReference>
<gene>
    <name evidence="3" type="ORF">NIES267_14710</name>
</gene>
<evidence type="ECO:0000313" key="4">
    <source>
        <dbReference type="Proteomes" id="UP000218418"/>
    </source>
</evidence>
<dbReference type="SUPFAM" id="SSF56091">
    <property type="entry name" value="DNA ligase/mRNA capping enzyme, catalytic domain"/>
    <property type="match status" value="1"/>
</dbReference>
<dbReference type="Proteomes" id="UP000218418">
    <property type="component" value="Chromosome"/>
</dbReference>
<evidence type="ECO:0000259" key="2">
    <source>
        <dbReference type="Pfam" id="PF18043"/>
    </source>
</evidence>
<evidence type="ECO:0000313" key="3">
    <source>
        <dbReference type="EMBL" id="BAY81993.1"/>
    </source>
</evidence>
<keyword evidence="4" id="KW-1185">Reference proteome</keyword>
<dbReference type="Gene3D" id="3.30.1490.70">
    <property type="match status" value="1"/>
</dbReference>
<evidence type="ECO:0008006" key="5">
    <source>
        <dbReference type="Google" id="ProtNLM"/>
    </source>
</evidence>
<feature type="domain" description="RNA ligase 2 C-terminal" evidence="2">
    <location>
        <begin position="278"/>
        <end position="356"/>
    </location>
</feature>
<dbReference type="Gene3D" id="3.30.470.30">
    <property type="entry name" value="DNA ligase/mRNA capping enzyme"/>
    <property type="match status" value="1"/>
</dbReference>
<dbReference type="Gene3D" id="1.10.10.1810">
    <property type="entry name" value="RNA ligase"/>
    <property type="match status" value="1"/>
</dbReference>
<evidence type="ECO:0000259" key="1">
    <source>
        <dbReference type="Pfam" id="PF09414"/>
    </source>
</evidence>
<accession>A0A1Z4LL72</accession>
<dbReference type="InterPro" id="IPR040609">
    <property type="entry name" value="Rnl2_C"/>
</dbReference>
<dbReference type="InterPro" id="IPR021122">
    <property type="entry name" value="RNA_ligase_dom_REL/Rnl2"/>
</dbReference>
<dbReference type="InterPro" id="IPR041948">
    <property type="entry name" value="Rnl1/2_C_sf"/>
</dbReference>
<dbReference type="AlphaFoldDB" id="A0A1Z4LL72"/>
<name>A0A1Z4LL72_9CYAN</name>
<organism evidence="3 4">
    <name type="scientific">Calothrix parasitica NIES-267</name>
    <dbReference type="NCBI Taxonomy" id="1973488"/>
    <lineage>
        <taxon>Bacteria</taxon>
        <taxon>Bacillati</taxon>
        <taxon>Cyanobacteriota</taxon>
        <taxon>Cyanophyceae</taxon>
        <taxon>Nostocales</taxon>
        <taxon>Calotrichaceae</taxon>
        <taxon>Calothrix</taxon>
    </lineage>
</organism>
<reference evidence="3 4" key="1">
    <citation type="submission" date="2017-06" db="EMBL/GenBank/DDBJ databases">
        <title>Genome sequencing of cyanobaciteial culture collection at National Institute for Environmental Studies (NIES).</title>
        <authorList>
            <person name="Hirose Y."/>
            <person name="Shimura Y."/>
            <person name="Fujisawa T."/>
            <person name="Nakamura Y."/>
            <person name="Kawachi M."/>
        </authorList>
    </citation>
    <scope>NUCLEOTIDE SEQUENCE [LARGE SCALE GENOMIC DNA]</scope>
    <source>
        <strain evidence="3 4">NIES-267</strain>
    </source>
</reference>
<proteinExistence type="predicted"/>